<feature type="signal peptide" evidence="1">
    <location>
        <begin position="1"/>
        <end position="22"/>
    </location>
</feature>
<keyword evidence="1" id="KW-0732">Signal</keyword>
<dbReference type="Proteomes" id="UP001500469">
    <property type="component" value="Unassembled WGS sequence"/>
</dbReference>
<keyword evidence="3" id="KW-1185">Reference proteome</keyword>
<proteinExistence type="predicted"/>
<accession>A0ABP3YD60</accession>
<dbReference type="Pfam" id="PF04338">
    <property type="entry name" value="DUF481"/>
    <property type="match status" value="1"/>
</dbReference>
<dbReference type="RefSeq" id="WP_343850728.1">
    <property type="nucleotide sequence ID" value="NZ_BAAAFI010000007.1"/>
</dbReference>
<comment type="caution">
    <text evidence="2">The sequence shown here is derived from an EMBL/GenBank/DDBJ whole genome shotgun (WGS) entry which is preliminary data.</text>
</comment>
<name>A0ABP3YD60_9BACT</name>
<sequence length="342" mass="39100">MFNLRFQLVFLSTLFALTSAIAQDSLYTRYGDLLIGKVEKISAEKIYFKTAYRSSAVDIKLTEIAKVSSSEGFLLNDTKNKNWRGELVLDSANHGVVGIRTPDSLYFFDQKEVFELTKDQKKRFKDRFTLGINLGYIRAKTDNTLALSLGLNSRYRTRRWDTRLDYQDYGAAIAAEIVGRTSLDYSLAYILPKEWFVNGKANLFSSTEQRLDIRRTLTAGGGRYLIHREAKVLSFSGGVLSNHEVFTDNPQTFASVEGDLTSHFYGKIGGHVDLTTDWGLFPSFTDRGRVRNTLNLDLKYLFLSHFNVGIHYMLNTDNKPPLETSKRDYVFEVKLGWTLHKR</sequence>
<feature type="chain" id="PRO_5046847013" description="DUF481 domain-containing protein" evidence="1">
    <location>
        <begin position="23"/>
        <end position="342"/>
    </location>
</feature>
<reference evidence="3" key="1">
    <citation type="journal article" date="2019" name="Int. J. Syst. Evol. Microbiol.">
        <title>The Global Catalogue of Microorganisms (GCM) 10K type strain sequencing project: providing services to taxonomists for standard genome sequencing and annotation.</title>
        <authorList>
            <consortium name="The Broad Institute Genomics Platform"/>
            <consortium name="The Broad Institute Genome Sequencing Center for Infectious Disease"/>
            <person name="Wu L."/>
            <person name="Ma J."/>
        </authorList>
    </citation>
    <scope>NUCLEOTIDE SEQUENCE [LARGE SCALE GENOMIC DNA]</scope>
    <source>
        <strain evidence="3">JCM 16112</strain>
    </source>
</reference>
<evidence type="ECO:0000313" key="2">
    <source>
        <dbReference type="EMBL" id="GAA0878898.1"/>
    </source>
</evidence>
<protein>
    <recommendedName>
        <fullName evidence="4">DUF481 domain-containing protein</fullName>
    </recommendedName>
</protein>
<evidence type="ECO:0000313" key="3">
    <source>
        <dbReference type="Proteomes" id="UP001500469"/>
    </source>
</evidence>
<gene>
    <name evidence="2" type="ORF">GCM10009119_18660</name>
</gene>
<evidence type="ECO:0008006" key="4">
    <source>
        <dbReference type="Google" id="ProtNLM"/>
    </source>
</evidence>
<dbReference type="EMBL" id="BAAAFI010000007">
    <property type="protein sequence ID" value="GAA0878898.1"/>
    <property type="molecule type" value="Genomic_DNA"/>
</dbReference>
<organism evidence="2 3">
    <name type="scientific">Algoriphagus jejuensis</name>
    <dbReference type="NCBI Taxonomy" id="419934"/>
    <lineage>
        <taxon>Bacteria</taxon>
        <taxon>Pseudomonadati</taxon>
        <taxon>Bacteroidota</taxon>
        <taxon>Cytophagia</taxon>
        <taxon>Cytophagales</taxon>
        <taxon>Cyclobacteriaceae</taxon>
        <taxon>Algoriphagus</taxon>
    </lineage>
</organism>
<evidence type="ECO:0000256" key="1">
    <source>
        <dbReference type="SAM" id="SignalP"/>
    </source>
</evidence>
<dbReference type="InterPro" id="IPR007433">
    <property type="entry name" value="DUF481"/>
</dbReference>